<feature type="domain" description="MATH" evidence="2">
    <location>
        <begin position="7"/>
        <end position="137"/>
    </location>
</feature>
<dbReference type="PROSITE" id="PS50097">
    <property type="entry name" value="BTB"/>
    <property type="match status" value="1"/>
</dbReference>
<dbReference type="PROSITE" id="PS50144">
    <property type="entry name" value="MATH"/>
    <property type="match status" value="1"/>
</dbReference>
<protein>
    <submittedName>
        <fullName evidence="3">TD and POZ domain-containing protein 5</fullName>
    </submittedName>
</protein>
<gene>
    <name evidence="3" type="ORF">HNY73_014835</name>
</gene>
<dbReference type="EMBL" id="JABXBU010002072">
    <property type="protein sequence ID" value="KAF8778069.1"/>
    <property type="molecule type" value="Genomic_DNA"/>
</dbReference>
<comment type="caution">
    <text evidence="3">The sequence shown here is derived from an EMBL/GenBank/DDBJ whole genome shotgun (WGS) entry which is preliminary data.</text>
</comment>
<dbReference type="Pfam" id="PF22486">
    <property type="entry name" value="MATH_2"/>
    <property type="match status" value="1"/>
</dbReference>
<dbReference type="CDD" id="cd18186">
    <property type="entry name" value="BTB_POZ_ZBTB_KLHL-like"/>
    <property type="match status" value="1"/>
</dbReference>
<dbReference type="InterPro" id="IPR008974">
    <property type="entry name" value="TRAF-like"/>
</dbReference>
<dbReference type="Proteomes" id="UP000807504">
    <property type="component" value="Unassembled WGS sequence"/>
</dbReference>
<evidence type="ECO:0000259" key="2">
    <source>
        <dbReference type="PROSITE" id="PS50144"/>
    </source>
</evidence>
<reference evidence="3" key="1">
    <citation type="journal article" date="2020" name="bioRxiv">
        <title>Chromosome-level reference genome of the European wasp spider Argiope bruennichi: a resource for studies on range expansion and evolutionary adaptation.</title>
        <authorList>
            <person name="Sheffer M.M."/>
            <person name="Hoppe A."/>
            <person name="Krehenwinkel H."/>
            <person name="Uhl G."/>
            <person name="Kuss A.W."/>
            <person name="Jensen L."/>
            <person name="Jensen C."/>
            <person name="Gillespie R.G."/>
            <person name="Hoff K.J."/>
            <person name="Prost S."/>
        </authorList>
    </citation>
    <scope>NUCLEOTIDE SEQUENCE</scope>
</reference>
<evidence type="ECO:0000259" key="1">
    <source>
        <dbReference type="PROSITE" id="PS50097"/>
    </source>
</evidence>
<dbReference type="PANTHER" id="PTHR24413">
    <property type="entry name" value="SPECKLE-TYPE POZ PROTEIN"/>
    <property type="match status" value="1"/>
</dbReference>
<dbReference type="Gene3D" id="3.30.710.10">
    <property type="entry name" value="Potassium Channel Kv1.1, Chain A"/>
    <property type="match status" value="1"/>
</dbReference>
<dbReference type="InterPro" id="IPR011333">
    <property type="entry name" value="SKP1/BTB/POZ_sf"/>
</dbReference>
<dbReference type="SUPFAM" id="SSF54695">
    <property type="entry name" value="POZ domain"/>
    <property type="match status" value="1"/>
</dbReference>
<dbReference type="Gene3D" id="2.60.210.10">
    <property type="entry name" value="Apoptosis, Tumor Necrosis Factor Receptor Associated Protein 2, Chain A"/>
    <property type="match status" value="1"/>
</dbReference>
<dbReference type="Gene3D" id="1.25.40.420">
    <property type="match status" value="1"/>
</dbReference>
<dbReference type="InterPro" id="IPR000210">
    <property type="entry name" value="BTB/POZ_dom"/>
</dbReference>
<sequence length="505" mass="58376">MNNRRKMCSIVWNINNYSFCWLKNGEKLESPSFTAVGLKDTAWTLHLYPKGCTEDVKGYISIFLSRNQTDDGPNSVPLGFECSILSDDESTLIKRKFEGTFERGIANGILQFLEIGEVLRQKTDYLPKDRLKVRCKLWVDEEDLPQCTRIIAMTFIKIERISFLHVIEDFSSIEPNVKKTVQIPSLIIKENVFSSNVYITDNSCYEGRIMVEITSSNSKQILSICKLYLIDASGIKMKCKEADNRFDATIKDISKLSLPFTRKAILNRKSEYLPNDKLSLLYECSFSSKMEHSWIESITRDAALNQVNGDYLKSDLCNPVTELWVHPSAMDDLKTIYNNQILTDVELKTKTKSFPAHKIILCARSPVFKAMMTNNMKEKNTDYVHIDDLEDDTVQQLLLFLYSDKLTNLQWESVIKLYYAADKYRIEKLKSLCSFFLIDNLDTSTASELLLLADTHNDSSLQKVTENFILDHEEEVFDSQEWGKLIETNPQLVIKMMHLKYWRNN</sequence>
<proteinExistence type="predicted"/>
<feature type="domain" description="BTB" evidence="1">
    <location>
        <begin position="343"/>
        <end position="410"/>
    </location>
</feature>
<organism evidence="3 4">
    <name type="scientific">Argiope bruennichi</name>
    <name type="common">Wasp spider</name>
    <name type="synonym">Aranea bruennichi</name>
    <dbReference type="NCBI Taxonomy" id="94029"/>
    <lineage>
        <taxon>Eukaryota</taxon>
        <taxon>Metazoa</taxon>
        <taxon>Ecdysozoa</taxon>
        <taxon>Arthropoda</taxon>
        <taxon>Chelicerata</taxon>
        <taxon>Arachnida</taxon>
        <taxon>Araneae</taxon>
        <taxon>Araneomorphae</taxon>
        <taxon>Entelegynae</taxon>
        <taxon>Araneoidea</taxon>
        <taxon>Araneidae</taxon>
        <taxon>Argiope</taxon>
    </lineage>
</organism>
<evidence type="ECO:0000313" key="4">
    <source>
        <dbReference type="Proteomes" id="UP000807504"/>
    </source>
</evidence>
<dbReference type="GO" id="GO:0030163">
    <property type="term" value="P:protein catabolic process"/>
    <property type="evidence" value="ECO:0007669"/>
    <property type="project" value="UniProtKB-ARBA"/>
</dbReference>
<dbReference type="AlphaFoldDB" id="A0A8T0EVL3"/>
<dbReference type="InterPro" id="IPR002083">
    <property type="entry name" value="MATH/TRAF_dom"/>
</dbReference>
<dbReference type="CDD" id="cd00121">
    <property type="entry name" value="MATH"/>
    <property type="match status" value="1"/>
</dbReference>
<dbReference type="Pfam" id="PF00651">
    <property type="entry name" value="BTB"/>
    <property type="match status" value="1"/>
</dbReference>
<accession>A0A8T0EVL3</accession>
<name>A0A8T0EVL3_ARGBR</name>
<reference evidence="3" key="2">
    <citation type="submission" date="2020-06" db="EMBL/GenBank/DDBJ databases">
        <authorList>
            <person name="Sheffer M."/>
        </authorList>
    </citation>
    <scope>NUCLEOTIDE SEQUENCE</scope>
</reference>
<evidence type="ECO:0000313" key="3">
    <source>
        <dbReference type="EMBL" id="KAF8778069.1"/>
    </source>
</evidence>
<keyword evidence="4" id="KW-1185">Reference proteome</keyword>
<dbReference type="SMART" id="SM00225">
    <property type="entry name" value="BTB"/>
    <property type="match status" value="1"/>
</dbReference>
<dbReference type="SUPFAM" id="SSF49599">
    <property type="entry name" value="TRAF domain-like"/>
    <property type="match status" value="1"/>
</dbReference>